<keyword evidence="9 11" id="KW-0472">Membrane</keyword>
<dbReference type="Proteomes" id="UP001626550">
    <property type="component" value="Unassembled WGS sequence"/>
</dbReference>
<keyword evidence="6 10" id="KW-0479">Metal-binding</keyword>
<dbReference type="GO" id="GO:0016020">
    <property type="term" value="C:membrane"/>
    <property type="evidence" value="ECO:0007669"/>
    <property type="project" value="UniProtKB-SubCell"/>
</dbReference>
<dbReference type="GO" id="GO:0008033">
    <property type="term" value="P:tRNA processing"/>
    <property type="evidence" value="ECO:0007669"/>
    <property type="project" value="UniProtKB-KW"/>
</dbReference>
<keyword evidence="8 11" id="KW-1133">Transmembrane helix</keyword>
<feature type="region of interest" description="RNA binding" evidence="10">
    <location>
        <begin position="268"/>
        <end position="274"/>
    </location>
</feature>
<evidence type="ECO:0000256" key="1">
    <source>
        <dbReference type="ARBA" id="ARBA00004141"/>
    </source>
</evidence>
<evidence type="ECO:0000256" key="11">
    <source>
        <dbReference type="RuleBase" id="RU079119"/>
    </source>
</evidence>
<feature type="binding site" evidence="10">
    <location>
        <position position="330"/>
    </location>
    <ligand>
        <name>Zn(2+)</name>
        <dbReference type="ChEBI" id="CHEBI:29105"/>
    </ligand>
</feature>
<keyword evidence="3 10" id="KW-0808">Transferase</keyword>
<dbReference type="GO" id="GO:0008479">
    <property type="term" value="F:tRNA-guanosine(34) queuine transglycosylase activity"/>
    <property type="evidence" value="ECO:0007669"/>
    <property type="project" value="UniProtKB-UniRule"/>
</dbReference>
<feature type="domain" description="tRNA-guanine(15) transglycosylase-like" evidence="13">
    <location>
        <begin position="26"/>
        <end position="389"/>
    </location>
</feature>
<feature type="binding site" evidence="10">
    <location>
        <position position="208"/>
    </location>
    <ligand>
        <name>substrate</name>
    </ligand>
</feature>
<dbReference type="EC" id="2.4.2.64" evidence="10"/>
<evidence type="ECO:0000256" key="2">
    <source>
        <dbReference type="ARBA" id="ARBA00022676"/>
    </source>
</evidence>
<dbReference type="Pfam" id="PF01702">
    <property type="entry name" value="TGT"/>
    <property type="match status" value="1"/>
</dbReference>
<feature type="binding site" evidence="10">
    <location>
        <position position="327"/>
    </location>
    <ligand>
        <name>Zn(2+)</name>
        <dbReference type="ChEBI" id="CHEBI:29105"/>
    </ligand>
</feature>
<evidence type="ECO:0000259" key="12">
    <source>
        <dbReference type="Pfam" id="PF01529"/>
    </source>
</evidence>
<accession>A0ABD2Q601</accession>
<reference evidence="14 15" key="1">
    <citation type="submission" date="2024-11" db="EMBL/GenBank/DDBJ databases">
        <title>Adaptive evolution of stress response genes in parasites aligns with host niche diversity.</title>
        <authorList>
            <person name="Hahn C."/>
            <person name="Resl P."/>
        </authorList>
    </citation>
    <scope>NUCLEOTIDE SEQUENCE [LARGE SCALE GENOMIC DNA]</scope>
    <source>
        <strain evidence="14">EGGRZ-B1_66</strain>
        <tissue evidence="14">Body</tissue>
    </source>
</reference>
<keyword evidence="11" id="KW-0012">Acyltransferase</keyword>
<dbReference type="GO" id="GO:0046872">
    <property type="term" value="F:metal ion binding"/>
    <property type="evidence" value="ECO:0007669"/>
    <property type="project" value="UniProtKB-KW"/>
</dbReference>
<dbReference type="SUPFAM" id="SSF51713">
    <property type="entry name" value="tRNA-guanine transglycosylase"/>
    <property type="match status" value="1"/>
</dbReference>
<evidence type="ECO:0000256" key="5">
    <source>
        <dbReference type="ARBA" id="ARBA00022694"/>
    </source>
</evidence>
<dbReference type="EMBL" id="JBJKFK010000953">
    <property type="protein sequence ID" value="KAL3314592.1"/>
    <property type="molecule type" value="Genomic_DNA"/>
</dbReference>
<feature type="active site" description="Proton acceptor" evidence="10">
    <location>
        <position position="108"/>
    </location>
</feature>
<dbReference type="InterPro" id="IPR002616">
    <property type="entry name" value="tRNA_ribo_trans-like"/>
</dbReference>
<keyword evidence="4 11" id="KW-0812">Transmembrane</keyword>
<comment type="catalytic activity">
    <reaction evidence="11">
        <text>L-cysteinyl-[protein] + hexadecanoyl-CoA = S-hexadecanoyl-L-cysteinyl-[protein] + CoA</text>
        <dbReference type="Rhea" id="RHEA:36683"/>
        <dbReference type="Rhea" id="RHEA-COMP:10131"/>
        <dbReference type="Rhea" id="RHEA-COMP:11032"/>
        <dbReference type="ChEBI" id="CHEBI:29950"/>
        <dbReference type="ChEBI" id="CHEBI:57287"/>
        <dbReference type="ChEBI" id="CHEBI:57379"/>
        <dbReference type="ChEBI" id="CHEBI:74151"/>
        <dbReference type="EC" id="2.3.1.225"/>
    </reaction>
</comment>
<dbReference type="PROSITE" id="PS50216">
    <property type="entry name" value="DHHC"/>
    <property type="match status" value="1"/>
</dbReference>
<evidence type="ECO:0000256" key="3">
    <source>
        <dbReference type="ARBA" id="ARBA00022679"/>
    </source>
</evidence>
<comment type="subcellular location">
    <subcellularLocation>
        <location evidence="10">Cytoplasm</location>
    </subcellularLocation>
    <subcellularLocation>
        <location evidence="1">Membrane</location>
        <topology evidence="1">Multi-pass membrane protein</topology>
    </subcellularLocation>
</comment>
<sequence length="719" mass="81921">MSEQVISSTQNGPALRWDILAECQTSKARTSLLHLPHCPNGPVETPVFMPVGTQGTMKGITIEQLIELDCRILLGNTYHLGHRPGPEVLQKAGGLHKFMSWPRAILTDSGGFQMVSLLELSSVTEEGVHFTSPHDQTEMLLTPEMSVGELQRSIGADIKMQLDHVLHVLTPEPEQMREAMMRSIRWLDRGLLVHQTDSHRQNLFAITQGGLDPLMRRECIQEMCKRNDQLPGFAIGGLSGGESRDAFWKTVSLSTDHLPKQKPRYLMGVGFPLDLVVCSALGVDMFDCVYPTRTGRFGVALVPWGQVNLKNSLYTLDLGPIDPQCLCPACRERIPRAWFQMAFGARQANASSYVSLHNLYYLLTLMKQLRTAIKEHKFPDFVRAFLQQRWPTKRCHNDKEYEGDGPPQWAIDALKSVNIDISDKLTVLAFPLPVSQEFKLSSADLEVFLSTETEDEKREFLKFFVFDRRLILKTFDPYSNAPRYCSICASIKPDRRLECFYWPSKKTPPGTATSPPTYFSCILKHDHHCPWVSNCVGFHNYKFFYLFLGFAWIYTMFVSVTTGAMYLPHFLSQINADFQIFFVFIISLVFFVCLSILFGFHVYLAARNLTTVENAYSPRYGKLYEKTGFDLGPRRNMAQVFGHSKYLWFLPIFSSLGDGMRFVTRDELNDQNRRFAAFRARPRDQDSHQMTAIVNGNAHQPEPLAPDRVQLLSDFEKTA</sequence>
<name>A0ABD2Q601_9PLAT</name>
<keyword evidence="10" id="KW-0963">Cytoplasm</keyword>
<keyword evidence="2 10" id="KW-0328">Glycosyltransferase</keyword>
<dbReference type="HAMAP" id="MF_00168">
    <property type="entry name" value="Q_tRNA_Tgt"/>
    <property type="match status" value="1"/>
</dbReference>
<evidence type="ECO:0000313" key="15">
    <source>
        <dbReference type="Proteomes" id="UP001626550"/>
    </source>
</evidence>
<dbReference type="NCBIfam" id="TIGR00430">
    <property type="entry name" value="Q_tRNA_tgt"/>
    <property type="match status" value="1"/>
</dbReference>
<evidence type="ECO:0000256" key="9">
    <source>
        <dbReference type="ARBA" id="ARBA00023136"/>
    </source>
</evidence>
<dbReference type="InterPro" id="IPR036511">
    <property type="entry name" value="TGT-like_sf"/>
</dbReference>
<dbReference type="InterPro" id="IPR001594">
    <property type="entry name" value="Palmitoyltrfase_DHHC"/>
</dbReference>
<evidence type="ECO:0000256" key="4">
    <source>
        <dbReference type="ARBA" id="ARBA00022692"/>
    </source>
</evidence>
<feature type="transmembrane region" description="Helical" evidence="11">
    <location>
        <begin position="543"/>
        <end position="568"/>
    </location>
</feature>
<evidence type="ECO:0000256" key="10">
    <source>
        <dbReference type="HAMAP-Rule" id="MF_03218"/>
    </source>
</evidence>
<feature type="domain" description="Palmitoyltransferase DHHC" evidence="12">
    <location>
        <begin position="520"/>
        <end position="614"/>
    </location>
</feature>
<feature type="transmembrane region" description="Helical" evidence="11">
    <location>
        <begin position="580"/>
        <end position="604"/>
    </location>
</feature>
<dbReference type="Gene3D" id="3.20.20.105">
    <property type="entry name" value="Queuine tRNA-ribosyltransferase-like"/>
    <property type="match status" value="1"/>
</dbReference>
<comment type="catalytic activity">
    <reaction evidence="10">
        <text>guanosine(34) in tRNA + queuine = queuosine(34) in tRNA + guanine</text>
        <dbReference type="Rhea" id="RHEA:16633"/>
        <dbReference type="Rhea" id="RHEA-COMP:10341"/>
        <dbReference type="Rhea" id="RHEA-COMP:18571"/>
        <dbReference type="ChEBI" id="CHEBI:16235"/>
        <dbReference type="ChEBI" id="CHEBI:17433"/>
        <dbReference type="ChEBI" id="CHEBI:74269"/>
        <dbReference type="ChEBI" id="CHEBI:194431"/>
        <dbReference type="EC" id="2.4.2.64"/>
    </reaction>
</comment>
<dbReference type="InterPro" id="IPR004803">
    <property type="entry name" value="TGT"/>
</dbReference>
<proteinExistence type="inferred from homology"/>
<feature type="region of interest" description="RNA binding; important for wobble base 34 recognition" evidence="10">
    <location>
        <begin position="292"/>
        <end position="296"/>
    </location>
</feature>
<evidence type="ECO:0000313" key="14">
    <source>
        <dbReference type="EMBL" id="KAL3314592.1"/>
    </source>
</evidence>
<comment type="similarity">
    <text evidence="11">Belongs to the DHHC palmitoyltransferase family.</text>
</comment>
<evidence type="ECO:0000256" key="8">
    <source>
        <dbReference type="ARBA" id="ARBA00022989"/>
    </source>
</evidence>
<comment type="similarity">
    <text evidence="10">Belongs to the queuine tRNA-ribosyltransferase family.</text>
</comment>
<keyword evidence="7 10" id="KW-0862">Zinc</keyword>
<organism evidence="14 15">
    <name type="scientific">Cichlidogyrus casuarinus</name>
    <dbReference type="NCBI Taxonomy" id="1844966"/>
    <lineage>
        <taxon>Eukaryota</taxon>
        <taxon>Metazoa</taxon>
        <taxon>Spiralia</taxon>
        <taxon>Lophotrochozoa</taxon>
        <taxon>Platyhelminthes</taxon>
        <taxon>Monogenea</taxon>
        <taxon>Monopisthocotylea</taxon>
        <taxon>Dactylogyridea</taxon>
        <taxon>Ancyrocephalidae</taxon>
        <taxon>Cichlidogyrus</taxon>
    </lineage>
</organism>
<evidence type="ECO:0000259" key="13">
    <source>
        <dbReference type="Pfam" id="PF01702"/>
    </source>
</evidence>
<dbReference type="PANTHER" id="PTHR43530">
    <property type="entry name" value="QUEUINE TRNA-RIBOSYLTRANSFERASE CATALYTIC SUBUNIT 1"/>
    <property type="match status" value="1"/>
</dbReference>
<feature type="binding site" evidence="10">
    <location>
        <position position="325"/>
    </location>
    <ligand>
        <name>Zn(2+)</name>
        <dbReference type="ChEBI" id="CHEBI:29105"/>
    </ligand>
</feature>
<dbReference type="GO" id="GO:0005737">
    <property type="term" value="C:cytoplasm"/>
    <property type="evidence" value="ECO:0007669"/>
    <property type="project" value="UniProtKB-SubCell"/>
</dbReference>
<comment type="caution">
    <text evidence="14">The sequence shown here is derived from an EMBL/GenBank/DDBJ whole genome shotgun (WGS) entry which is preliminary data.</text>
</comment>
<evidence type="ECO:0000256" key="6">
    <source>
        <dbReference type="ARBA" id="ARBA00022723"/>
    </source>
</evidence>
<comment type="cofactor">
    <cofactor evidence="10">
        <name>Zn(2+)</name>
        <dbReference type="ChEBI" id="CHEBI:29105"/>
    </cofactor>
</comment>
<dbReference type="AlphaFoldDB" id="A0ABD2Q601"/>
<dbReference type="GO" id="GO:0019706">
    <property type="term" value="F:protein-cysteine S-palmitoyltransferase activity"/>
    <property type="evidence" value="ECO:0007669"/>
    <property type="project" value="UniProtKB-EC"/>
</dbReference>
<keyword evidence="15" id="KW-1185">Reference proteome</keyword>
<comment type="subunit">
    <text evidence="10">Heterodimer of a catalytic subunit and an accessory subunit.</text>
</comment>
<feature type="binding site" evidence="10">
    <location>
        <position position="237"/>
    </location>
    <ligand>
        <name>substrate</name>
    </ligand>
</feature>
<protein>
    <recommendedName>
        <fullName evidence="10">Queuine tRNA-ribosyltransferase catalytic subunit 1</fullName>
        <ecNumber evidence="10">2.4.2.64</ecNumber>
    </recommendedName>
    <alternativeName>
        <fullName evidence="10">Guanine insertion enzyme</fullName>
    </alternativeName>
    <alternativeName>
        <fullName evidence="10">tRNA-guanine transglycosylase</fullName>
    </alternativeName>
</protein>
<dbReference type="Pfam" id="PF01529">
    <property type="entry name" value="DHHC"/>
    <property type="match status" value="1"/>
</dbReference>
<dbReference type="PANTHER" id="PTHR43530:SF1">
    <property type="entry name" value="QUEUINE TRNA-RIBOSYLTRANSFERASE CATALYTIC SUBUNIT 1"/>
    <property type="match status" value="1"/>
</dbReference>
<evidence type="ECO:0000256" key="7">
    <source>
        <dbReference type="ARBA" id="ARBA00022833"/>
    </source>
</evidence>
<feature type="binding site" evidence="10">
    <location>
        <begin position="108"/>
        <end position="112"/>
    </location>
    <ligand>
        <name>substrate</name>
    </ligand>
</feature>
<keyword evidence="5 10" id="KW-0819">tRNA processing</keyword>
<feature type="active site" description="Nucleophile" evidence="10">
    <location>
        <position position="287"/>
    </location>
</feature>
<feature type="binding site" evidence="10">
    <location>
        <position position="357"/>
    </location>
    <ligand>
        <name>Zn(2+)</name>
        <dbReference type="ChEBI" id="CHEBI:29105"/>
    </ligand>
</feature>
<comment type="function">
    <text evidence="10">Catalytic subunit of the queuine tRNA-ribosyltransferase (TGT) that catalyzes the base-exchange of a guanine (G) residue with queuine (Q) at position 34 (anticodon wobble position) in tRNAs with GU(N) anticodons (tRNA-Asp, -Asn, -His and -Tyr), resulting in the hypermodified nucleoside queuosine (7-(((4,5-cis-dihydroxy-2-cyclopenten-1-yl)amino)methyl)-7-deazaguanosine). Catalysis occurs through a double-displacement mechanism. The nucleophile active site attacks the C1' of nucleotide 34 to detach the guanine base from the RNA, forming a covalent enzyme-RNA intermediate. The proton acceptor active site deprotonates the incoming queuine, allowing a nucleophilic attack on the C1' of the ribose to form the product.</text>
</comment>
<comment type="domain">
    <text evidence="11">The DHHC domain is required for palmitoyltransferase activity.</text>
</comment>
<feature type="binding site" evidence="10">
    <location>
        <position position="163"/>
    </location>
    <ligand>
        <name>substrate</name>
    </ligand>
</feature>
<gene>
    <name evidence="14" type="primary">QTRT1</name>
    <name evidence="14" type="ORF">Ciccas_006785</name>
</gene>
<dbReference type="NCBIfam" id="TIGR00449">
    <property type="entry name" value="tgt_general"/>
    <property type="match status" value="1"/>
</dbReference>